<keyword evidence="2" id="KW-1185">Reference proteome</keyword>
<sequence>MKYYGNEVNGKLVHVKQLYGSKYNIIHHGYVDFLGAEQYNIQQYYVLRKFEHGKFLFKKTVSEGKANALELMGWELIKTKGTNHVDESYKEVIEHR</sequence>
<proteinExistence type="predicted"/>
<name>A0A318TSR3_9BACL</name>
<evidence type="ECO:0000313" key="2">
    <source>
        <dbReference type="Proteomes" id="UP000247416"/>
    </source>
</evidence>
<dbReference type="EMBL" id="QJTJ01000003">
    <property type="protein sequence ID" value="PYF07886.1"/>
    <property type="molecule type" value="Genomic_DNA"/>
</dbReference>
<organism evidence="1 2">
    <name type="scientific">Ureibacillus chungkukjangi</name>
    <dbReference type="NCBI Taxonomy" id="1202712"/>
    <lineage>
        <taxon>Bacteria</taxon>
        <taxon>Bacillati</taxon>
        <taxon>Bacillota</taxon>
        <taxon>Bacilli</taxon>
        <taxon>Bacillales</taxon>
        <taxon>Caryophanaceae</taxon>
        <taxon>Ureibacillus</taxon>
    </lineage>
</organism>
<evidence type="ECO:0000313" key="1">
    <source>
        <dbReference type="EMBL" id="PYF07886.1"/>
    </source>
</evidence>
<gene>
    <name evidence="1" type="ORF">BJ095_10353</name>
</gene>
<accession>A0A318TSR3</accession>
<comment type="caution">
    <text evidence="1">The sequence shown here is derived from an EMBL/GenBank/DDBJ whole genome shotgun (WGS) entry which is preliminary data.</text>
</comment>
<dbReference type="AlphaFoldDB" id="A0A318TSR3"/>
<reference evidence="1 2" key="1">
    <citation type="submission" date="2018-06" db="EMBL/GenBank/DDBJ databases">
        <title>Genomic Encyclopedia of Archaeal and Bacterial Type Strains, Phase II (KMG-II): from individual species to whole genera.</title>
        <authorList>
            <person name="Goeker M."/>
        </authorList>
    </citation>
    <scope>NUCLEOTIDE SEQUENCE [LARGE SCALE GENOMIC DNA]</scope>
    <source>
        <strain evidence="1 2">KACC 16626</strain>
    </source>
</reference>
<dbReference type="RefSeq" id="WP_107932106.1">
    <property type="nucleotide sequence ID" value="NZ_CP085009.1"/>
</dbReference>
<dbReference type="Proteomes" id="UP000247416">
    <property type="component" value="Unassembled WGS sequence"/>
</dbReference>
<protein>
    <submittedName>
        <fullName evidence="1">Uncharacterized protein</fullName>
    </submittedName>
</protein>